<evidence type="ECO:0000313" key="2">
    <source>
        <dbReference type="EMBL" id="KAK2103670.1"/>
    </source>
</evidence>
<comment type="caution">
    <text evidence="2">The sequence shown here is derived from an EMBL/GenBank/DDBJ whole genome shotgun (WGS) entry which is preliminary data.</text>
</comment>
<dbReference type="Proteomes" id="UP001266305">
    <property type="component" value="Unassembled WGS sequence"/>
</dbReference>
<name>A0ABQ9V2Z2_SAGOE</name>
<feature type="region of interest" description="Disordered" evidence="1">
    <location>
        <begin position="98"/>
        <end position="126"/>
    </location>
</feature>
<keyword evidence="3" id="KW-1185">Reference proteome</keyword>
<gene>
    <name evidence="2" type="ORF">P7K49_017526</name>
</gene>
<feature type="compositionally biased region" description="Low complexity" evidence="1">
    <location>
        <begin position="102"/>
        <end position="114"/>
    </location>
</feature>
<reference evidence="2 3" key="1">
    <citation type="submission" date="2023-05" db="EMBL/GenBank/DDBJ databases">
        <title>B98-5 Cell Line De Novo Hybrid Assembly: An Optical Mapping Approach.</title>
        <authorList>
            <person name="Kananen K."/>
            <person name="Auerbach J.A."/>
            <person name="Kautto E."/>
            <person name="Blachly J.S."/>
        </authorList>
    </citation>
    <scope>NUCLEOTIDE SEQUENCE [LARGE SCALE GENOMIC DNA]</scope>
    <source>
        <strain evidence="2">B95-8</strain>
        <tissue evidence="2">Cell line</tissue>
    </source>
</reference>
<evidence type="ECO:0000256" key="1">
    <source>
        <dbReference type="SAM" id="MobiDB-lite"/>
    </source>
</evidence>
<proteinExistence type="predicted"/>
<dbReference type="EMBL" id="JASSZA010000008">
    <property type="protein sequence ID" value="KAK2103670.1"/>
    <property type="molecule type" value="Genomic_DNA"/>
</dbReference>
<sequence>MEEASFPFRSLTQLQQCSLAQFPQCSVAQFPQCSLAQFPQCSHWPDKVASQVLRKDHQPSSSGLQMEWEATQHKEGSSSSCNKELFYTQSCQSQFPTTKRVSATPAAATGPSPAMEVGERLGAPTR</sequence>
<feature type="region of interest" description="Disordered" evidence="1">
    <location>
        <begin position="54"/>
        <end position="79"/>
    </location>
</feature>
<organism evidence="2 3">
    <name type="scientific">Saguinus oedipus</name>
    <name type="common">Cotton-top tamarin</name>
    <name type="synonym">Oedipomidas oedipus</name>
    <dbReference type="NCBI Taxonomy" id="9490"/>
    <lineage>
        <taxon>Eukaryota</taxon>
        <taxon>Metazoa</taxon>
        <taxon>Chordata</taxon>
        <taxon>Craniata</taxon>
        <taxon>Vertebrata</taxon>
        <taxon>Euteleostomi</taxon>
        <taxon>Mammalia</taxon>
        <taxon>Eutheria</taxon>
        <taxon>Euarchontoglires</taxon>
        <taxon>Primates</taxon>
        <taxon>Haplorrhini</taxon>
        <taxon>Platyrrhini</taxon>
        <taxon>Cebidae</taxon>
        <taxon>Callitrichinae</taxon>
        <taxon>Saguinus</taxon>
    </lineage>
</organism>
<protein>
    <submittedName>
        <fullName evidence="2">Uncharacterized protein</fullName>
    </submittedName>
</protein>
<accession>A0ABQ9V2Z2</accession>
<evidence type="ECO:0000313" key="3">
    <source>
        <dbReference type="Proteomes" id="UP001266305"/>
    </source>
</evidence>